<evidence type="ECO:0000256" key="1">
    <source>
        <dbReference type="SAM" id="Phobius"/>
    </source>
</evidence>
<keyword evidence="3" id="KW-1185">Reference proteome</keyword>
<dbReference type="Proteomes" id="UP000051521">
    <property type="component" value="Unassembled WGS sequence"/>
</dbReference>
<accession>A0ABR5PT51</accession>
<feature type="transmembrane region" description="Helical" evidence="1">
    <location>
        <begin position="7"/>
        <end position="28"/>
    </location>
</feature>
<keyword evidence="1" id="KW-0472">Membrane</keyword>
<dbReference type="EMBL" id="AYZO01000103">
    <property type="protein sequence ID" value="KRN08172.1"/>
    <property type="molecule type" value="Genomic_DNA"/>
</dbReference>
<feature type="transmembrane region" description="Helical" evidence="1">
    <location>
        <begin position="34"/>
        <end position="53"/>
    </location>
</feature>
<reference evidence="2 3" key="1">
    <citation type="journal article" date="2015" name="Genome Announc.">
        <title>Expanding the biotechnology potential of lactobacilli through comparative genomics of 213 strains and associated genera.</title>
        <authorList>
            <person name="Sun Z."/>
            <person name="Harris H.M."/>
            <person name="McCann A."/>
            <person name="Guo C."/>
            <person name="Argimon S."/>
            <person name="Zhang W."/>
            <person name="Yang X."/>
            <person name="Jeffery I.B."/>
            <person name="Cooney J.C."/>
            <person name="Kagawa T.F."/>
            <person name="Liu W."/>
            <person name="Song Y."/>
            <person name="Salvetti E."/>
            <person name="Wrobel A."/>
            <person name="Rasinkangas P."/>
            <person name="Parkhill J."/>
            <person name="Rea M.C."/>
            <person name="O'Sullivan O."/>
            <person name="Ritari J."/>
            <person name="Douillard F.P."/>
            <person name="Paul Ross R."/>
            <person name="Yang R."/>
            <person name="Briner A.E."/>
            <person name="Felis G.E."/>
            <person name="de Vos W.M."/>
            <person name="Barrangou R."/>
            <person name="Klaenhammer T.R."/>
            <person name="Caufield P.W."/>
            <person name="Cui Y."/>
            <person name="Zhang H."/>
            <person name="O'Toole P.W."/>
        </authorList>
    </citation>
    <scope>NUCLEOTIDE SEQUENCE [LARGE SCALE GENOMIC DNA]</scope>
    <source>
        <strain evidence="2 3">DSM 23908</strain>
    </source>
</reference>
<protein>
    <submittedName>
        <fullName evidence="2">Uncharacterized protein</fullName>
    </submittedName>
</protein>
<evidence type="ECO:0000313" key="3">
    <source>
        <dbReference type="Proteomes" id="UP000051521"/>
    </source>
</evidence>
<proteinExistence type="predicted"/>
<name>A0ABR5PT51_9LACO</name>
<evidence type="ECO:0000313" key="2">
    <source>
        <dbReference type="EMBL" id="KRN08172.1"/>
    </source>
</evidence>
<gene>
    <name evidence="2" type="ORF">FC38_GL000257</name>
</gene>
<comment type="caution">
    <text evidence="2">The sequence shown here is derived from an EMBL/GenBank/DDBJ whole genome shotgun (WGS) entry which is preliminary data.</text>
</comment>
<keyword evidence="1" id="KW-1133">Transmembrane helix</keyword>
<sequence>MTLIEKILILLMIMATGFVTFLTIKVISTGDSNYLLIMVPIVMLLLMLIIVGGDE</sequence>
<organism evidence="2 3">
    <name type="scientific">Lactobacillus gigeriorum DSM 23908 = CRBIP 24.85</name>
    <dbReference type="NCBI Taxonomy" id="1423751"/>
    <lineage>
        <taxon>Bacteria</taxon>
        <taxon>Bacillati</taxon>
        <taxon>Bacillota</taxon>
        <taxon>Bacilli</taxon>
        <taxon>Lactobacillales</taxon>
        <taxon>Lactobacillaceae</taxon>
        <taxon>Lactobacillus</taxon>
    </lineage>
</organism>
<keyword evidence="1" id="KW-0812">Transmembrane</keyword>